<evidence type="ECO:0000256" key="1">
    <source>
        <dbReference type="SAM" id="Phobius"/>
    </source>
</evidence>
<dbReference type="Proteomes" id="UP000308018">
    <property type="component" value="Unassembled WGS sequence"/>
</dbReference>
<feature type="transmembrane region" description="Helical" evidence="1">
    <location>
        <begin position="57"/>
        <end position="76"/>
    </location>
</feature>
<dbReference type="AlphaFoldDB" id="A0A2N7NBV9"/>
<evidence type="ECO:0000313" key="6">
    <source>
        <dbReference type="Proteomes" id="UP000308018"/>
    </source>
</evidence>
<name>A0A2N7NBV9_9VIBR</name>
<keyword evidence="1" id="KW-1133">Transmembrane helix</keyword>
<comment type="caution">
    <text evidence="3">The sequence shown here is derived from an EMBL/GenBank/DDBJ whole genome shotgun (WGS) entry which is preliminary data.</text>
</comment>
<evidence type="ECO:0000313" key="4">
    <source>
        <dbReference type="EMBL" id="TKG36819.1"/>
    </source>
</evidence>
<keyword evidence="1" id="KW-0812">Transmembrane</keyword>
<dbReference type="Pfam" id="PF14317">
    <property type="entry name" value="YcxB"/>
    <property type="match status" value="1"/>
</dbReference>
<dbReference type="InterPro" id="IPR025588">
    <property type="entry name" value="YcxB-like_C"/>
</dbReference>
<dbReference type="EMBL" id="SYVV01000004">
    <property type="protein sequence ID" value="TKG36819.1"/>
    <property type="molecule type" value="Genomic_DNA"/>
</dbReference>
<reference evidence="5" key="1">
    <citation type="submission" date="2016-07" db="EMBL/GenBank/DDBJ databases">
        <title>Nontailed viruses are major unrecognized killers of bacteria in the ocean.</title>
        <authorList>
            <person name="Kauffman K."/>
            <person name="Hussain F."/>
            <person name="Yang J."/>
            <person name="Arevalo P."/>
            <person name="Brown J."/>
            <person name="Cutler M."/>
            <person name="Kelly L."/>
            <person name="Polz M.F."/>
        </authorList>
    </citation>
    <scope>NUCLEOTIDE SEQUENCE [LARGE SCALE GENOMIC DNA]</scope>
    <source>
        <strain evidence="5">10N.222.48.A2</strain>
    </source>
</reference>
<keyword evidence="1" id="KW-0472">Membrane</keyword>
<sequence length="173" mass="19760">MPKDPGFTTEYTLDKTFFAECYDQTSLPTQFPKAYLKAFLFLIFGWVLLEFELLPSGYVGWFFIVLSVIEAFSVYCKRTWWLWRQKISSGAGSKVVFSGDTDGVSYKNRKATNTIAWRDIDQLEQTDLGFILHIGKQRQYVSKSCLNDEAVAFMVEQHEASKAPKAPKAPKAN</sequence>
<evidence type="ECO:0000259" key="2">
    <source>
        <dbReference type="Pfam" id="PF14317"/>
    </source>
</evidence>
<dbReference type="EMBL" id="MDBP01000113">
    <property type="protein sequence ID" value="PMP08197.1"/>
    <property type="molecule type" value="Genomic_DNA"/>
</dbReference>
<dbReference type="Proteomes" id="UP000235579">
    <property type="component" value="Unassembled WGS sequence"/>
</dbReference>
<reference evidence="4 6" key="4">
    <citation type="submission" date="2019-04" db="EMBL/GenBank/DDBJ databases">
        <title>A reverse ecology approach based on a biological definition of microbial populations.</title>
        <authorList>
            <person name="Arevalo P."/>
            <person name="Vaninsberghe D."/>
            <person name="Elsherbini J."/>
            <person name="Gore J."/>
            <person name="Polz M."/>
        </authorList>
    </citation>
    <scope>NUCLEOTIDE SEQUENCE [LARGE SCALE GENOMIC DNA]</scope>
    <source>
        <strain evidence="4 6">10N.222.45.A8</strain>
    </source>
</reference>
<gene>
    <name evidence="3" type="ORF">BCS92_03800</name>
    <name evidence="4" type="ORF">FC057_02750</name>
</gene>
<evidence type="ECO:0000313" key="5">
    <source>
        <dbReference type="Proteomes" id="UP000235579"/>
    </source>
</evidence>
<reference evidence="3" key="2">
    <citation type="submission" date="2016-07" db="EMBL/GenBank/DDBJ databases">
        <authorList>
            <person name="Wan K."/>
            <person name="Booth B."/>
            <person name="Spirohn K."/>
            <person name="Hao T."/>
            <person name="Hu Y."/>
            <person name="Calderwood M."/>
            <person name="Hill D."/>
            <person name="Mohr S."/>
            <person name="Vidal M."/>
            <person name="Celniker S."/>
            <person name="Perrimon N."/>
        </authorList>
    </citation>
    <scope>NUCLEOTIDE SEQUENCE</scope>
    <source>
        <strain evidence="3">10N.222.48.A2</strain>
    </source>
</reference>
<feature type="domain" description="YcxB-like C-terminal" evidence="2">
    <location>
        <begin position="101"/>
        <end position="155"/>
    </location>
</feature>
<organism evidence="3 5">
    <name type="scientific">Vibrio tasmaniensis</name>
    <dbReference type="NCBI Taxonomy" id="212663"/>
    <lineage>
        <taxon>Bacteria</taxon>
        <taxon>Pseudomonadati</taxon>
        <taxon>Pseudomonadota</taxon>
        <taxon>Gammaproteobacteria</taxon>
        <taxon>Vibrionales</taxon>
        <taxon>Vibrionaceae</taxon>
        <taxon>Vibrio</taxon>
    </lineage>
</organism>
<protein>
    <submittedName>
        <fullName evidence="4">YcxB family protein</fullName>
    </submittedName>
</protein>
<reference evidence="3" key="3">
    <citation type="journal article" date="2018" name="Nature">
        <title>A major lineage of non-tailed dsDNA viruses as unrecognized killers of marine bacteria.</title>
        <authorList>
            <person name="Kauffman K.M."/>
            <person name="Hussain F.A."/>
            <person name="Yang J."/>
            <person name="Arevalo P."/>
            <person name="Brown J.M."/>
            <person name="Chang W.K."/>
            <person name="VanInsberghe D."/>
            <person name="Elsherbini J."/>
            <person name="Sharma R.S."/>
            <person name="Cutler M.B."/>
            <person name="Kelly L."/>
            <person name="Polz M.F."/>
        </authorList>
    </citation>
    <scope>NUCLEOTIDE SEQUENCE</scope>
    <source>
        <strain evidence="3">10N.222.48.A2</strain>
    </source>
</reference>
<accession>A0A2N7NBV9</accession>
<dbReference type="RefSeq" id="WP_102258563.1">
    <property type="nucleotide sequence ID" value="NZ_MDBP01000113.1"/>
</dbReference>
<proteinExistence type="predicted"/>
<evidence type="ECO:0000313" key="3">
    <source>
        <dbReference type="EMBL" id="PMP08197.1"/>
    </source>
</evidence>